<dbReference type="EMBL" id="PCWQ01000005">
    <property type="protein sequence ID" value="PIR07270.1"/>
    <property type="molecule type" value="Genomic_DNA"/>
</dbReference>
<dbReference type="GO" id="GO:0003677">
    <property type="term" value="F:DNA binding"/>
    <property type="evidence" value="ECO:0007669"/>
    <property type="project" value="InterPro"/>
</dbReference>
<dbReference type="SMART" id="SM01321">
    <property type="entry name" value="Y1_Tnp"/>
    <property type="match status" value="1"/>
</dbReference>
<organism evidence="2 3">
    <name type="scientific">Candidatus Komeilibacteria bacterium CG11_big_fil_rev_8_21_14_0_20_36_20</name>
    <dbReference type="NCBI Taxonomy" id="1974477"/>
    <lineage>
        <taxon>Bacteria</taxon>
        <taxon>Candidatus Komeiliibacteriota</taxon>
    </lineage>
</organism>
<dbReference type="Proteomes" id="UP000230564">
    <property type="component" value="Unassembled WGS sequence"/>
</dbReference>
<evidence type="ECO:0000313" key="2">
    <source>
        <dbReference type="EMBL" id="PIR07270.1"/>
    </source>
</evidence>
<dbReference type="InterPro" id="IPR002686">
    <property type="entry name" value="Transposase_17"/>
</dbReference>
<comment type="caution">
    <text evidence="2">The sequence shown here is derived from an EMBL/GenBank/DDBJ whole genome shotgun (WGS) entry which is preliminary data.</text>
</comment>
<dbReference type="PANTHER" id="PTHR33360">
    <property type="entry name" value="TRANSPOSASE FOR INSERTION SEQUENCE ELEMENT IS200"/>
    <property type="match status" value="1"/>
</dbReference>
<dbReference type="PANTHER" id="PTHR33360:SF2">
    <property type="entry name" value="TRANSPOSASE FOR INSERTION SEQUENCE ELEMENT IS200"/>
    <property type="match status" value="1"/>
</dbReference>
<dbReference type="Pfam" id="PF01797">
    <property type="entry name" value="Y1_Tnp"/>
    <property type="match status" value="1"/>
</dbReference>
<gene>
    <name evidence="2" type="ORF">COV55_00385</name>
</gene>
<reference evidence="2 3" key="1">
    <citation type="submission" date="2017-09" db="EMBL/GenBank/DDBJ databases">
        <title>Depth-based differentiation of microbial function through sediment-hosted aquifers and enrichment of novel symbionts in the deep terrestrial subsurface.</title>
        <authorList>
            <person name="Probst A.J."/>
            <person name="Ladd B."/>
            <person name="Jarett J.K."/>
            <person name="Geller-Mcgrath D.E."/>
            <person name="Sieber C.M."/>
            <person name="Emerson J.B."/>
            <person name="Anantharaman K."/>
            <person name="Thomas B.C."/>
            <person name="Malmstrom R."/>
            <person name="Stieglmeier M."/>
            <person name="Klingl A."/>
            <person name="Woyke T."/>
            <person name="Ryan C.M."/>
            <person name="Banfield J.F."/>
        </authorList>
    </citation>
    <scope>NUCLEOTIDE SEQUENCE [LARGE SCALE GENOMIC DNA]</scope>
    <source>
        <strain evidence="2">CG11_big_fil_rev_8_21_14_0_20_36_20</strain>
    </source>
</reference>
<dbReference type="NCBIfam" id="NF033573">
    <property type="entry name" value="transpos_IS200"/>
    <property type="match status" value="1"/>
</dbReference>
<evidence type="ECO:0000259" key="1">
    <source>
        <dbReference type="SMART" id="SM01321"/>
    </source>
</evidence>
<name>A0A2H0NEE9_9BACT</name>
<dbReference type="Gene3D" id="3.30.70.1290">
    <property type="entry name" value="Transposase IS200-like"/>
    <property type="match status" value="1"/>
</dbReference>
<accession>A0A2H0NEE9</accession>
<evidence type="ECO:0000313" key="3">
    <source>
        <dbReference type="Proteomes" id="UP000230564"/>
    </source>
</evidence>
<dbReference type="AlphaFoldDB" id="A0A2H0NEE9"/>
<feature type="domain" description="Transposase IS200-like" evidence="1">
    <location>
        <begin position="10"/>
        <end position="131"/>
    </location>
</feature>
<dbReference type="SUPFAM" id="SSF143422">
    <property type="entry name" value="Transposase IS200-like"/>
    <property type="match status" value="1"/>
</dbReference>
<dbReference type="GO" id="GO:0006313">
    <property type="term" value="P:DNA transposition"/>
    <property type="evidence" value="ECO:0007669"/>
    <property type="project" value="InterPro"/>
</dbReference>
<proteinExistence type="predicted"/>
<protein>
    <submittedName>
        <fullName evidence="2">IS200/IS605 family transposase</fullName>
    </submittedName>
</protein>
<dbReference type="GO" id="GO:0004803">
    <property type="term" value="F:transposase activity"/>
    <property type="evidence" value="ECO:0007669"/>
    <property type="project" value="InterPro"/>
</dbReference>
<sequence>MSIKRTSHARYEIWYHIAWCTKYRKKVFIKENTKESVKKLLRKIAEAYDMEISNIEILSDHVHLLLSTPPRIAPSRAVQILKSISTKALFEHYPWLKQIYWGSEVWVGGYFVRTVGPGLTKEDITQYIKEQSEEI</sequence>
<dbReference type="InterPro" id="IPR036515">
    <property type="entry name" value="Transposase_17_sf"/>
</dbReference>